<proteinExistence type="predicted"/>
<dbReference type="Proteomes" id="UP001239111">
    <property type="component" value="Chromosome 3"/>
</dbReference>
<gene>
    <name evidence="1" type="ORF">QAD02_001479</name>
</gene>
<sequence>MNKVPKKSSSGVGYNVRTERSLVVSPRDEVEVDTGLRIDLPEGVHANVRERLTFFLQTKLRIFPGVVDDPNVSVKIFLINPTNETVRVKAGTKIAQIIPYSTYSGDLKFVPIKRKQQDEVSSEEVRSTNKIIKNLDV</sequence>
<organism evidence="1 2">
    <name type="scientific">Eretmocerus hayati</name>
    <dbReference type="NCBI Taxonomy" id="131215"/>
    <lineage>
        <taxon>Eukaryota</taxon>
        <taxon>Metazoa</taxon>
        <taxon>Ecdysozoa</taxon>
        <taxon>Arthropoda</taxon>
        <taxon>Hexapoda</taxon>
        <taxon>Insecta</taxon>
        <taxon>Pterygota</taxon>
        <taxon>Neoptera</taxon>
        <taxon>Endopterygota</taxon>
        <taxon>Hymenoptera</taxon>
        <taxon>Apocrita</taxon>
        <taxon>Proctotrupomorpha</taxon>
        <taxon>Chalcidoidea</taxon>
        <taxon>Aphelinidae</taxon>
        <taxon>Aphelininae</taxon>
        <taxon>Eretmocerus</taxon>
    </lineage>
</organism>
<reference evidence="1" key="1">
    <citation type="submission" date="2023-04" db="EMBL/GenBank/DDBJ databases">
        <title>A chromosome-level genome assembly of the parasitoid wasp Eretmocerus hayati.</title>
        <authorList>
            <person name="Zhong Y."/>
            <person name="Liu S."/>
            <person name="Liu Y."/>
        </authorList>
    </citation>
    <scope>NUCLEOTIDE SEQUENCE</scope>
    <source>
        <strain evidence="1">ZJU_SS_LIU_2023</strain>
    </source>
</reference>
<evidence type="ECO:0000313" key="2">
    <source>
        <dbReference type="Proteomes" id="UP001239111"/>
    </source>
</evidence>
<evidence type="ECO:0000313" key="1">
    <source>
        <dbReference type="EMBL" id="KAJ8670220.1"/>
    </source>
</evidence>
<keyword evidence="2" id="KW-1185">Reference proteome</keyword>
<accession>A0ACC2NGC5</accession>
<name>A0ACC2NGC5_9HYME</name>
<comment type="caution">
    <text evidence="1">The sequence shown here is derived from an EMBL/GenBank/DDBJ whole genome shotgun (WGS) entry which is preliminary data.</text>
</comment>
<dbReference type="EMBL" id="CM056743">
    <property type="protein sequence ID" value="KAJ8670220.1"/>
    <property type="molecule type" value="Genomic_DNA"/>
</dbReference>
<protein>
    <submittedName>
        <fullName evidence="1">Uncharacterized protein</fullName>
    </submittedName>
</protein>